<dbReference type="AlphaFoldDB" id="E6K135"/>
<dbReference type="Proteomes" id="UP000004946">
    <property type="component" value="Chromosome"/>
</dbReference>
<evidence type="ECO:0000313" key="2">
    <source>
        <dbReference type="Proteomes" id="UP000004946"/>
    </source>
</evidence>
<sequence>MVFIQSHSRCWKIIGCCHLPSFNPQILRFRETCISLVSSRCFIEPFLLHCFYQTVFIRLLSNRFSE</sequence>
<comment type="caution">
    <text evidence="1">The sequence shown here is derived from an EMBL/GenBank/DDBJ whole genome shotgun (WGS) entry which is preliminary data.</text>
</comment>
<keyword evidence="2" id="KW-1185">Reference proteome</keyword>
<proteinExistence type="predicted"/>
<dbReference type="HOGENOM" id="CLU_2827233_0_0_11"/>
<organism evidence="1 2">
    <name type="scientific">Parascardovia denticolens DSM 10105 = JCM 12538</name>
    <dbReference type="NCBI Taxonomy" id="864564"/>
    <lineage>
        <taxon>Bacteria</taxon>
        <taxon>Bacillati</taxon>
        <taxon>Actinomycetota</taxon>
        <taxon>Actinomycetes</taxon>
        <taxon>Bifidobacteriales</taxon>
        <taxon>Bifidobacteriaceae</taxon>
        <taxon>Parascardovia</taxon>
    </lineage>
</organism>
<accession>E6K135</accession>
<gene>
    <name evidence="1" type="ORF">HMPREF0620_0521</name>
</gene>
<dbReference type="EMBL" id="AEON01000001">
    <property type="protein sequence ID" value="EFT83516.1"/>
    <property type="molecule type" value="Genomic_DNA"/>
</dbReference>
<reference evidence="1 2" key="1">
    <citation type="submission" date="2010-12" db="EMBL/GenBank/DDBJ databases">
        <authorList>
            <person name="Muzny D."/>
            <person name="Qin X."/>
            <person name="Buhay C."/>
            <person name="Dugan-Rocha S."/>
            <person name="Ding Y."/>
            <person name="Chen G."/>
            <person name="Hawes A."/>
            <person name="Holder M."/>
            <person name="Jhangiani S."/>
            <person name="Johnson A."/>
            <person name="Khan Z."/>
            <person name="Li Z."/>
            <person name="Liu W."/>
            <person name="Liu X."/>
            <person name="Perez L."/>
            <person name="Shen H."/>
            <person name="Wang Q."/>
            <person name="Watt J."/>
            <person name="Xi L."/>
            <person name="Xin Y."/>
            <person name="Zhou J."/>
            <person name="Deng J."/>
            <person name="Jiang H."/>
            <person name="Liu Y."/>
            <person name="Qu J."/>
            <person name="Song X.-Z."/>
            <person name="Zhang L."/>
            <person name="Villasana D."/>
            <person name="Johnson A."/>
            <person name="Liu J."/>
            <person name="Liyanage D."/>
            <person name="Lorensuhewa L."/>
            <person name="Robinson T."/>
            <person name="Song A."/>
            <person name="Song B.-B."/>
            <person name="Dinh H."/>
            <person name="Thornton R."/>
            <person name="Coyle M."/>
            <person name="Francisco L."/>
            <person name="Jackson L."/>
            <person name="Javaid M."/>
            <person name="Korchina V."/>
            <person name="Kovar C."/>
            <person name="Mata R."/>
            <person name="Mathew T."/>
            <person name="Ngo R."/>
            <person name="Nguyen L."/>
            <person name="Nguyen N."/>
            <person name="Okwuonu G."/>
            <person name="Ongeri F."/>
            <person name="Pham C."/>
            <person name="Simmons D."/>
            <person name="Wilczek-Boney K."/>
            <person name="Hale W."/>
            <person name="Jakkamsetti A."/>
            <person name="Pham P."/>
            <person name="Ruth R."/>
            <person name="San Lucas F."/>
            <person name="Warren J."/>
            <person name="Zhang J."/>
            <person name="Zhao Z."/>
            <person name="Zhou C."/>
            <person name="Zhu D."/>
            <person name="Lee S."/>
            <person name="Bess C."/>
            <person name="Blankenburg K."/>
            <person name="Forbes L."/>
            <person name="Fu Q."/>
            <person name="Gubbala S."/>
            <person name="Hirani K."/>
            <person name="Jayaseelan J.C."/>
            <person name="Lara F."/>
            <person name="Munidasa M."/>
            <person name="Palculict T."/>
            <person name="Patil S."/>
            <person name="Pu L.-L."/>
            <person name="Saada N."/>
            <person name="Tang L."/>
            <person name="Weissenberger G."/>
            <person name="Zhu Y."/>
            <person name="Hemphill L."/>
            <person name="Shang Y."/>
            <person name="Youmans B."/>
            <person name="Ayvaz T."/>
            <person name="Ross M."/>
            <person name="Santibanez J."/>
            <person name="Aqrawi P."/>
            <person name="Gross S."/>
            <person name="Joshi V."/>
            <person name="Fowler G."/>
            <person name="Nazareth L."/>
            <person name="Reid J."/>
            <person name="Worley K."/>
            <person name="Petrosino J."/>
            <person name="Highlander S."/>
            <person name="Gibbs R."/>
        </authorList>
    </citation>
    <scope>NUCLEOTIDE SEQUENCE [LARGE SCALE GENOMIC DNA]</scope>
    <source>
        <strain evidence="1 2">DSM 10105</strain>
    </source>
</reference>
<protein>
    <submittedName>
        <fullName evidence="1">Uncharacterized protein</fullName>
    </submittedName>
</protein>
<name>E6K135_PARDN</name>
<evidence type="ECO:0000313" key="1">
    <source>
        <dbReference type="EMBL" id="EFT83516.1"/>
    </source>
</evidence>